<evidence type="ECO:0008006" key="3">
    <source>
        <dbReference type="Google" id="ProtNLM"/>
    </source>
</evidence>
<reference evidence="1 2" key="1">
    <citation type="submission" date="2024-09" db="EMBL/GenBank/DDBJ databases">
        <authorList>
            <person name="Sun Q."/>
            <person name="Mori K."/>
        </authorList>
    </citation>
    <scope>NUCLEOTIDE SEQUENCE [LARGE SCALE GENOMIC DNA]</scope>
    <source>
        <strain evidence="1 2">NCAIM B.02301</strain>
    </source>
</reference>
<evidence type="ECO:0000313" key="2">
    <source>
        <dbReference type="Proteomes" id="UP001589833"/>
    </source>
</evidence>
<name>A0ABV6NID3_9BACI</name>
<protein>
    <recommendedName>
        <fullName evidence="3">Histone deacetylase</fullName>
    </recommendedName>
</protein>
<evidence type="ECO:0000313" key="1">
    <source>
        <dbReference type="EMBL" id="MFC0560534.1"/>
    </source>
</evidence>
<comment type="caution">
    <text evidence="1">The sequence shown here is derived from an EMBL/GenBank/DDBJ whole genome shotgun (WGS) entry which is preliminary data.</text>
</comment>
<gene>
    <name evidence="1" type="ORF">ACFFH4_16205</name>
</gene>
<keyword evidence="2" id="KW-1185">Reference proteome</keyword>
<organism evidence="1 2">
    <name type="scientific">Halalkalibacter alkalisediminis</name>
    <dbReference type="NCBI Taxonomy" id="935616"/>
    <lineage>
        <taxon>Bacteria</taxon>
        <taxon>Bacillati</taxon>
        <taxon>Bacillota</taxon>
        <taxon>Bacilli</taxon>
        <taxon>Bacillales</taxon>
        <taxon>Bacillaceae</taxon>
        <taxon>Halalkalibacter</taxon>
    </lineage>
</organism>
<dbReference type="RefSeq" id="WP_273844354.1">
    <property type="nucleotide sequence ID" value="NZ_JAQQWT010000008.1"/>
</dbReference>
<proteinExistence type="predicted"/>
<dbReference type="Gene3D" id="3.10.490.10">
    <property type="entry name" value="Gamma-glutamyl cyclotransferase-like"/>
    <property type="match status" value="1"/>
</dbReference>
<dbReference type="EMBL" id="JBHLTR010000031">
    <property type="protein sequence ID" value="MFC0560534.1"/>
    <property type="molecule type" value="Genomic_DNA"/>
</dbReference>
<accession>A0ABV6NID3</accession>
<sequence length="211" mass="24577">MVEKKQTPQYVWYASYGSNLSKDRFLCYIRGGKPEGSEKTEVGCRDQTLPKEEKTYVMNYPLYFAKNSVRWQKQGVAFIGLQEDKQHLIYSRKYLITIEQFMDVVKQENNGEELPIDLEEVKQNRYMTLKDSWYGTILYVGEEEGVPIFTFTADWDLDVPFTKPSKEYLSMIIEGLRRYVGLQDAEIIDYLVSKPGVKGAYSPSEIKKLIN</sequence>
<dbReference type="Proteomes" id="UP001589833">
    <property type="component" value="Unassembled WGS sequence"/>
</dbReference>